<dbReference type="Pfam" id="PF00126">
    <property type="entry name" value="HTH_1"/>
    <property type="match status" value="1"/>
</dbReference>
<keyword evidence="2" id="KW-0805">Transcription regulation</keyword>
<evidence type="ECO:0000256" key="2">
    <source>
        <dbReference type="ARBA" id="ARBA00023015"/>
    </source>
</evidence>
<comment type="similarity">
    <text evidence="1">Belongs to the LysR transcriptional regulatory family.</text>
</comment>
<dbReference type="EMBL" id="CP001875">
    <property type="protein sequence ID" value="ADD77109.1"/>
    <property type="molecule type" value="Genomic_DNA"/>
</dbReference>
<dbReference type="Proteomes" id="UP000001702">
    <property type="component" value="Chromosome"/>
</dbReference>
<evidence type="ECO:0000313" key="7">
    <source>
        <dbReference type="Proteomes" id="UP000001702"/>
    </source>
</evidence>
<dbReference type="SUPFAM" id="SSF46785">
    <property type="entry name" value="Winged helix' DNA-binding domain"/>
    <property type="match status" value="1"/>
</dbReference>
<dbReference type="GO" id="GO:0003677">
    <property type="term" value="F:DNA binding"/>
    <property type="evidence" value="ECO:0007669"/>
    <property type="project" value="UniProtKB-KW"/>
</dbReference>
<protein>
    <submittedName>
        <fullName evidence="6">YeaT</fullName>
    </submittedName>
</protein>
<dbReference type="SUPFAM" id="SSF53850">
    <property type="entry name" value="Periplasmic binding protein-like II"/>
    <property type="match status" value="1"/>
</dbReference>
<evidence type="ECO:0000259" key="5">
    <source>
        <dbReference type="PROSITE" id="PS50931"/>
    </source>
</evidence>
<dbReference type="InterPro" id="IPR036390">
    <property type="entry name" value="WH_DNA-bd_sf"/>
</dbReference>
<dbReference type="InterPro" id="IPR036388">
    <property type="entry name" value="WH-like_DNA-bd_sf"/>
</dbReference>
<accession>D4GEY7</accession>
<proteinExistence type="inferred from homology"/>
<gene>
    <name evidence="6" type="primary">yeaT</name>
    <name evidence="6" type="ordered locus">PANA_1942</name>
</gene>
<keyword evidence="3" id="KW-0238">DNA-binding</keyword>
<name>D4GEY7_PANAM</name>
<reference evidence="6 7" key="1">
    <citation type="journal article" date="2010" name="J. Bacteriol.">
        <title>Genome sequence of Pantoea ananatis LMG20103, the causative agent of Eucalyptus blight and dieback.</title>
        <authorList>
            <person name="De Maayer P."/>
            <person name="Chan W.Y."/>
            <person name="Venter S.N."/>
            <person name="Toth I.K."/>
            <person name="Birch P.R."/>
            <person name="Joubert F."/>
            <person name="Coutinho T.A."/>
        </authorList>
    </citation>
    <scope>NUCLEOTIDE SEQUENCE [LARGE SCALE GENOMIC DNA]</scope>
    <source>
        <strain evidence="6 7">LMG 20103</strain>
    </source>
</reference>
<dbReference type="KEGG" id="pam:PANA_1942"/>
<keyword evidence="7" id="KW-1185">Reference proteome</keyword>
<dbReference type="Gene3D" id="3.40.190.290">
    <property type="match status" value="1"/>
</dbReference>
<dbReference type="InterPro" id="IPR005119">
    <property type="entry name" value="LysR_subst-bd"/>
</dbReference>
<dbReference type="AlphaFoldDB" id="D4GEY7"/>
<dbReference type="STRING" id="706191.PANA_1942"/>
<dbReference type="PROSITE" id="PS50931">
    <property type="entry name" value="HTH_LYSR"/>
    <property type="match status" value="1"/>
</dbReference>
<feature type="domain" description="HTH lysR-type" evidence="5">
    <location>
        <begin position="5"/>
        <end position="62"/>
    </location>
</feature>
<dbReference type="PANTHER" id="PTHR30537">
    <property type="entry name" value="HTH-TYPE TRANSCRIPTIONAL REGULATOR"/>
    <property type="match status" value="1"/>
</dbReference>
<sequence length="305" mass="34199">MNLMINSEDLRFFQVIALHPTLAAAARHLDITPPSVTQRLQSIEQKIGVKLILRPAKRIILTDEGEALLGRARVILHEIDQLQDVIDQTRNRISGTLRVLAPLGFGSEHIAPLLAEYADSHADLSIDLTLSDNPDWMQADKWDVVIYIGHLRDSTLYSTRLAANPRLLCASPAYLQQQGTPTHPDALPHHHCLVIRENAEDVTRWTFSHNGDETTLRITPRLASNDGRIIKKWALSGKGIMVRSAWDVSREIRQGLLVPLLPAFTLPSADIVALTSLQEKKRLPRTQGFIDLMKHSFSAPPWEID</sequence>
<organism evidence="6 7">
    <name type="scientific">Pantoea ananatis (strain LMG 20103)</name>
    <dbReference type="NCBI Taxonomy" id="706191"/>
    <lineage>
        <taxon>Bacteria</taxon>
        <taxon>Pseudomonadati</taxon>
        <taxon>Pseudomonadota</taxon>
        <taxon>Gammaproteobacteria</taxon>
        <taxon>Enterobacterales</taxon>
        <taxon>Erwiniaceae</taxon>
        <taxon>Pantoea</taxon>
    </lineage>
</organism>
<evidence type="ECO:0000256" key="3">
    <source>
        <dbReference type="ARBA" id="ARBA00023125"/>
    </source>
</evidence>
<dbReference type="Pfam" id="PF03466">
    <property type="entry name" value="LysR_substrate"/>
    <property type="match status" value="1"/>
</dbReference>
<evidence type="ECO:0000256" key="4">
    <source>
        <dbReference type="ARBA" id="ARBA00023163"/>
    </source>
</evidence>
<dbReference type="eggNOG" id="COG0583">
    <property type="taxonomic scope" value="Bacteria"/>
</dbReference>
<dbReference type="InterPro" id="IPR000847">
    <property type="entry name" value="LysR_HTH_N"/>
</dbReference>
<dbReference type="Gene3D" id="1.10.10.10">
    <property type="entry name" value="Winged helix-like DNA-binding domain superfamily/Winged helix DNA-binding domain"/>
    <property type="match status" value="1"/>
</dbReference>
<dbReference type="HOGENOM" id="CLU_039613_16_4_6"/>
<dbReference type="InterPro" id="IPR058163">
    <property type="entry name" value="LysR-type_TF_proteobact-type"/>
</dbReference>
<dbReference type="PANTHER" id="PTHR30537:SF5">
    <property type="entry name" value="HTH-TYPE TRANSCRIPTIONAL ACTIVATOR TTDR-RELATED"/>
    <property type="match status" value="1"/>
</dbReference>
<evidence type="ECO:0000256" key="1">
    <source>
        <dbReference type="ARBA" id="ARBA00009437"/>
    </source>
</evidence>
<dbReference type="GO" id="GO:0003700">
    <property type="term" value="F:DNA-binding transcription factor activity"/>
    <property type="evidence" value="ECO:0007669"/>
    <property type="project" value="InterPro"/>
</dbReference>
<evidence type="ECO:0000313" key="6">
    <source>
        <dbReference type="EMBL" id="ADD77109.1"/>
    </source>
</evidence>
<keyword evidence="4" id="KW-0804">Transcription</keyword>